<dbReference type="PROSITE" id="PS50297">
    <property type="entry name" value="ANK_REP_REGION"/>
    <property type="match status" value="2"/>
</dbReference>
<reference evidence="5 6" key="1">
    <citation type="journal article" date="2015" name="Genome Biol. Evol.">
        <title>Comparative Genomics of a Bacterivorous Green Alga Reveals Evolutionary Causalities and Consequences of Phago-Mixotrophic Mode of Nutrition.</title>
        <authorList>
            <person name="Burns J.A."/>
            <person name="Paasch A."/>
            <person name="Narechania A."/>
            <person name="Kim E."/>
        </authorList>
    </citation>
    <scope>NUCLEOTIDE SEQUENCE [LARGE SCALE GENOMIC DNA]</scope>
    <source>
        <strain evidence="5 6">PLY_AMNH</strain>
    </source>
</reference>
<keyword evidence="6" id="KW-1185">Reference proteome</keyword>
<organism evidence="5 6">
    <name type="scientific">Cymbomonas tetramitiformis</name>
    <dbReference type="NCBI Taxonomy" id="36881"/>
    <lineage>
        <taxon>Eukaryota</taxon>
        <taxon>Viridiplantae</taxon>
        <taxon>Chlorophyta</taxon>
        <taxon>Pyramimonadophyceae</taxon>
        <taxon>Pyramimonadales</taxon>
        <taxon>Pyramimonadaceae</taxon>
        <taxon>Cymbomonas</taxon>
    </lineage>
</organism>
<dbReference type="Gene3D" id="1.25.40.20">
    <property type="entry name" value="Ankyrin repeat-containing domain"/>
    <property type="match status" value="1"/>
</dbReference>
<dbReference type="PANTHER" id="PTHR24198:SF165">
    <property type="entry name" value="ANKYRIN REPEAT-CONTAINING PROTEIN-RELATED"/>
    <property type="match status" value="1"/>
</dbReference>
<protein>
    <submittedName>
        <fullName evidence="5">Uncharacterized protein</fullName>
    </submittedName>
</protein>
<feature type="region of interest" description="Disordered" evidence="4">
    <location>
        <begin position="179"/>
        <end position="205"/>
    </location>
</feature>
<dbReference type="PROSITE" id="PS50088">
    <property type="entry name" value="ANK_REPEAT"/>
    <property type="match status" value="2"/>
</dbReference>
<dbReference type="Pfam" id="PF12796">
    <property type="entry name" value="Ank_2"/>
    <property type="match status" value="1"/>
</dbReference>
<dbReference type="InterPro" id="IPR036770">
    <property type="entry name" value="Ankyrin_rpt-contain_sf"/>
</dbReference>
<evidence type="ECO:0000313" key="5">
    <source>
        <dbReference type="EMBL" id="KAK3271269.1"/>
    </source>
</evidence>
<dbReference type="EMBL" id="LGRX02009881">
    <property type="protein sequence ID" value="KAK3271269.1"/>
    <property type="molecule type" value="Genomic_DNA"/>
</dbReference>
<proteinExistence type="predicted"/>
<dbReference type="PANTHER" id="PTHR24198">
    <property type="entry name" value="ANKYRIN REPEAT AND PROTEIN KINASE DOMAIN-CONTAINING PROTEIN"/>
    <property type="match status" value="1"/>
</dbReference>
<dbReference type="Pfam" id="PF00023">
    <property type="entry name" value="Ank"/>
    <property type="match status" value="1"/>
</dbReference>
<evidence type="ECO:0000256" key="4">
    <source>
        <dbReference type="SAM" id="MobiDB-lite"/>
    </source>
</evidence>
<dbReference type="Proteomes" id="UP001190700">
    <property type="component" value="Unassembled WGS sequence"/>
</dbReference>
<keyword evidence="2 3" id="KW-0040">ANK repeat</keyword>
<feature type="region of interest" description="Disordered" evidence="4">
    <location>
        <begin position="1"/>
        <end position="23"/>
    </location>
</feature>
<dbReference type="SMART" id="SM00248">
    <property type="entry name" value="ANK"/>
    <property type="match status" value="4"/>
</dbReference>
<dbReference type="SUPFAM" id="SSF48403">
    <property type="entry name" value="Ankyrin repeat"/>
    <property type="match status" value="1"/>
</dbReference>
<comment type="caution">
    <text evidence="5">The sequence shown here is derived from an EMBL/GenBank/DDBJ whole genome shotgun (WGS) entry which is preliminary data.</text>
</comment>
<dbReference type="InterPro" id="IPR002110">
    <property type="entry name" value="Ankyrin_rpt"/>
</dbReference>
<evidence type="ECO:0000256" key="1">
    <source>
        <dbReference type="ARBA" id="ARBA00022737"/>
    </source>
</evidence>
<evidence type="ECO:0000256" key="3">
    <source>
        <dbReference type="PROSITE-ProRule" id="PRU00023"/>
    </source>
</evidence>
<name>A0AAE0G494_9CHLO</name>
<evidence type="ECO:0000313" key="6">
    <source>
        <dbReference type="Proteomes" id="UP001190700"/>
    </source>
</evidence>
<feature type="repeat" description="ANK" evidence="3">
    <location>
        <begin position="277"/>
        <end position="309"/>
    </location>
</feature>
<dbReference type="AlphaFoldDB" id="A0AAE0G494"/>
<evidence type="ECO:0000256" key="2">
    <source>
        <dbReference type="ARBA" id="ARBA00023043"/>
    </source>
</evidence>
<feature type="repeat" description="ANK" evidence="3">
    <location>
        <begin position="244"/>
        <end position="276"/>
    </location>
</feature>
<feature type="compositionally biased region" description="Low complexity" evidence="4">
    <location>
        <begin position="186"/>
        <end position="205"/>
    </location>
</feature>
<sequence>MPGHTTEGPSALPKPQAGAQELEAQEGRSLLRFGKNFFEGKPYFVAPDADIESVPSTLAKTRTLLGKSHRHDSTSGAVDFVNDYMKRRAVAAATDEHLQAPELESLPRIVEAGQPFACAPTWVGAVAKAGVILVATVGLLALLVNNDPTVSTAIAQTAPGVASVLLLKAEDPAFTPISRRELAGGTSAPTVTAAPTSTATPSVATATTATTASSLWEAARIGSISSLESFVAAGGDLDARDEEVGSTPMIEAVWHGHEDVVKYLIKHSADIDKKDLTKNSPLHWAAKTGREDILELLLDEDVSLNAKNEKEETPLHMGVHFQQIEAVRLLLKAKGINMNEVNKHGRTPLDMSKDTVKGTRIKELLKRYGAESGSKGRRM</sequence>
<keyword evidence="1" id="KW-0677">Repeat</keyword>
<gene>
    <name evidence="5" type="ORF">CYMTET_20371</name>
</gene>
<accession>A0AAE0G494</accession>